<keyword evidence="3" id="KW-1185">Reference proteome</keyword>
<proteinExistence type="predicted"/>
<dbReference type="EMBL" id="MTYJ01000310">
    <property type="protein sequence ID" value="OWA53251.1"/>
    <property type="molecule type" value="Genomic_DNA"/>
</dbReference>
<keyword evidence="1" id="KW-0812">Transmembrane</keyword>
<reference evidence="3" key="1">
    <citation type="submission" date="2017-01" db="EMBL/GenBank/DDBJ databases">
        <title>Comparative genomics of anhydrobiosis in the tardigrade Hypsibius dujardini.</title>
        <authorList>
            <person name="Yoshida Y."/>
            <person name="Koutsovoulos G."/>
            <person name="Laetsch D."/>
            <person name="Stevens L."/>
            <person name="Kumar S."/>
            <person name="Horikawa D."/>
            <person name="Ishino K."/>
            <person name="Komine S."/>
            <person name="Tomita M."/>
            <person name="Blaxter M."/>
            <person name="Arakawa K."/>
        </authorList>
    </citation>
    <scope>NUCLEOTIDE SEQUENCE [LARGE SCALE GENOMIC DNA]</scope>
    <source>
        <strain evidence="3">Z151</strain>
    </source>
</reference>
<feature type="transmembrane region" description="Helical" evidence="1">
    <location>
        <begin position="186"/>
        <end position="213"/>
    </location>
</feature>
<organism evidence="2 3">
    <name type="scientific">Hypsibius exemplaris</name>
    <name type="common">Freshwater tardigrade</name>
    <dbReference type="NCBI Taxonomy" id="2072580"/>
    <lineage>
        <taxon>Eukaryota</taxon>
        <taxon>Metazoa</taxon>
        <taxon>Ecdysozoa</taxon>
        <taxon>Tardigrada</taxon>
        <taxon>Eutardigrada</taxon>
        <taxon>Parachela</taxon>
        <taxon>Hypsibioidea</taxon>
        <taxon>Hypsibiidae</taxon>
        <taxon>Hypsibius</taxon>
    </lineage>
</organism>
<feature type="transmembrane region" description="Helical" evidence="1">
    <location>
        <begin position="286"/>
        <end position="305"/>
    </location>
</feature>
<name>A0A9X6NIG4_HYPEX</name>
<dbReference type="AlphaFoldDB" id="A0A9X6NIG4"/>
<comment type="caution">
    <text evidence="2">The sequence shown here is derived from an EMBL/GenBank/DDBJ whole genome shotgun (WGS) entry which is preliminary data.</text>
</comment>
<feature type="transmembrane region" description="Helical" evidence="1">
    <location>
        <begin position="32"/>
        <end position="54"/>
    </location>
</feature>
<keyword evidence="1" id="KW-1133">Transmembrane helix</keyword>
<sequence length="438" mass="49454">MGKSQHCIMWFQVKVLRVFGLISSSYRTVFRVIGLAAITGSWTMMALQLIDYVIRLQPGQRTPPVLTFICRHAPFYIAMTRGALILTVTFASPENLCDLLQGIEVFVEAWSKFRPIQSKQRKSWDRKATRILLGFGTCWACWETIIWAFDIISKFGVLNWHTVQGYMNYPSYKGITDHILTWHYVILYALFVTVPRFISLQLSICVAVASILLRDGVALLVNQLHVGTHTRAIGAFRQVGKAKKPLAFITEGIEKDREVTSLVRFYEAITNYNVCLNDTIGVTFWLLYWLDLFALMAHVAFFLAAENWSVMMLIETGSGVVVHLVFLLLMVQPVAAAYEKGQRRQMTQHKSLMTFANSLKTRPVILDGNGLLHGDRHAIVFIFSVILSFAIIGKEILSATPLPMSVESFVSTNAYPIRNATVTNSFGNLTISFDSMLM</sequence>
<protein>
    <submittedName>
        <fullName evidence="2">Uncharacterized protein</fullName>
    </submittedName>
</protein>
<feature type="transmembrane region" description="Helical" evidence="1">
    <location>
        <begin position="131"/>
        <end position="149"/>
    </location>
</feature>
<evidence type="ECO:0000313" key="3">
    <source>
        <dbReference type="Proteomes" id="UP000192578"/>
    </source>
</evidence>
<gene>
    <name evidence="2" type="ORF">BV898_17685</name>
</gene>
<feature type="transmembrane region" description="Helical" evidence="1">
    <location>
        <begin position="378"/>
        <end position="397"/>
    </location>
</feature>
<evidence type="ECO:0000313" key="2">
    <source>
        <dbReference type="EMBL" id="OWA53251.1"/>
    </source>
</evidence>
<dbReference type="Proteomes" id="UP000192578">
    <property type="component" value="Unassembled WGS sequence"/>
</dbReference>
<evidence type="ECO:0000256" key="1">
    <source>
        <dbReference type="SAM" id="Phobius"/>
    </source>
</evidence>
<feature type="transmembrane region" description="Helical" evidence="1">
    <location>
        <begin position="317"/>
        <end position="338"/>
    </location>
</feature>
<keyword evidence="1" id="KW-0472">Membrane</keyword>
<accession>A0A9X6NIG4</accession>